<evidence type="ECO:0000256" key="4">
    <source>
        <dbReference type="ARBA" id="ARBA00022723"/>
    </source>
</evidence>
<name>A0A5R9J8N2_9PROT</name>
<dbReference type="InterPro" id="IPR028427">
    <property type="entry name" value="Met_Sox_Rdtase_MsrB"/>
</dbReference>
<dbReference type="PANTHER" id="PTHR10173">
    <property type="entry name" value="METHIONINE SULFOXIDE REDUCTASE"/>
    <property type="match status" value="1"/>
</dbReference>
<evidence type="ECO:0000256" key="1">
    <source>
        <dbReference type="ARBA" id="ARBA00001947"/>
    </source>
</evidence>
<dbReference type="InterPro" id="IPR002579">
    <property type="entry name" value="Met_Sox_Rdtase_MsrB_dom"/>
</dbReference>
<dbReference type="InterPro" id="IPR006311">
    <property type="entry name" value="TAT_signal"/>
</dbReference>
<evidence type="ECO:0000256" key="7">
    <source>
        <dbReference type="ARBA" id="ARBA00048488"/>
    </source>
</evidence>
<keyword evidence="6 9" id="KW-0560">Oxidoreductase</keyword>
<comment type="caution">
    <text evidence="9">The sequence shown here is derived from an EMBL/GenBank/DDBJ whole genome shotgun (WGS) entry which is preliminary data.</text>
</comment>
<dbReference type="GO" id="GO:0033743">
    <property type="term" value="F:peptide-methionine (R)-S-oxide reductase activity"/>
    <property type="evidence" value="ECO:0007669"/>
    <property type="project" value="UniProtKB-EC"/>
</dbReference>
<evidence type="ECO:0000256" key="2">
    <source>
        <dbReference type="ARBA" id="ARBA00007174"/>
    </source>
</evidence>
<dbReference type="Proteomes" id="UP000305654">
    <property type="component" value="Unassembled WGS sequence"/>
</dbReference>
<keyword evidence="4" id="KW-0479">Metal-binding</keyword>
<dbReference type="AlphaFoldDB" id="A0A5R9J8N2"/>
<sequence length="179" mass="19108">MMTTRRTLLAGGIGLGAVYAAGSFGFSWPATAASLPGAGTVSHTDGEWRAMLSPQQYEVLRRADTEMPFSSPLDHLFAAGRYDCAACDNQLFAASTKFDSGTGWPSFFEPLPHGVAQVSDGSLGMQRTEIRCARCDSHLGHVFDDGPRPTGLRYCMNGVALRFIPAGSTPQAKGTEKQT</sequence>
<proteinExistence type="inferred from homology"/>
<dbReference type="NCBIfam" id="TIGR00357">
    <property type="entry name" value="peptide-methionine (R)-S-oxide reductase MsrB"/>
    <property type="match status" value="1"/>
</dbReference>
<dbReference type="Pfam" id="PF01641">
    <property type="entry name" value="SelR"/>
    <property type="match status" value="1"/>
</dbReference>
<dbReference type="EMBL" id="VCDI01000005">
    <property type="protein sequence ID" value="TLU71931.1"/>
    <property type="molecule type" value="Genomic_DNA"/>
</dbReference>
<dbReference type="GO" id="GO:0005737">
    <property type="term" value="C:cytoplasm"/>
    <property type="evidence" value="ECO:0007669"/>
    <property type="project" value="TreeGrafter"/>
</dbReference>
<dbReference type="FunFam" id="2.170.150.20:FF:000001">
    <property type="entry name" value="Peptide methionine sulfoxide reductase MsrB"/>
    <property type="match status" value="1"/>
</dbReference>
<reference evidence="9 10" key="1">
    <citation type="submission" date="2019-05" db="EMBL/GenBank/DDBJ databases">
        <authorList>
            <person name="Pankratov T."/>
            <person name="Grouzdev D."/>
        </authorList>
    </citation>
    <scope>NUCLEOTIDE SEQUENCE [LARGE SCALE GENOMIC DNA]</scope>
    <source>
        <strain evidence="9 10">KEBCLARHB70R</strain>
    </source>
</reference>
<dbReference type="Gene3D" id="2.170.150.20">
    <property type="entry name" value="Peptide methionine sulfoxide reductase"/>
    <property type="match status" value="1"/>
</dbReference>
<evidence type="ECO:0000256" key="3">
    <source>
        <dbReference type="ARBA" id="ARBA00012499"/>
    </source>
</evidence>
<keyword evidence="5" id="KW-0862">Zinc</keyword>
<comment type="similarity">
    <text evidence="2">Belongs to the MsrB Met sulfoxide reductase family.</text>
</comment>
<evidence type="ECO:0000256" key="6">
    <source>
        <dbReference type="ARBA" id="ARBA00023002"/>
    </source>
</evidence>
<keyword evidence="10" id="KW-1185">Reference proteome</keyword>
<dbReference type="EC" id="1.8.4.12" evidence="3"/>
<dbReference type="InterPro" id="IPR011057">
    <property type="entry name" value="Mss4-like_sf"/>
</dbReference>
<protein>
    <recommendedName>
        <fullName evidence="3">peptide-methionine (R)-S-oxide reductase</fullName>
        <ecNumber evidence="3">1.8.4.12</ecNumber>
    </recommendedName>
</protein>
<dbReference type="PANTHER" id="PTHR10173:SF57">
    <property type="entry name" value="PEPTIDE-METHIONINE (R)-S-OXIDE REDUCTASE"/>
    <property type="match status" value="1"/>
</dbReference>
<dbReference type="SUPFAM" id="SSF51316">
    <property type="entry name" value="Mss4-like"/>
    <property type="match status" value="1"/>
</dbReference>
<dbReference type="PROSITE" id="PS51790">
    <property type="entry name" value="MSRB"/>
    <property type="match status" value="1"/>
</dbReference>
<evidence type="ECO:0000256" key="5">
    <source>
        <dbReference type="ARBA" id="ARBA00022833"/>
    </source>
</evidence>
<dbReference type="OrthoDB" id="9785497at2"/>
<dbReference type="GO" id="GO:0030091">
    <property type="term" value="P:protein repair"/>
    <property type="evidence" value="ECO:0007669"/>
    <property type="project" value="InterPro"/>
</dbReference>
<comment type="catalytic activity">
    <reaction evidence="7">
        <text>L-methionyl-[protein] + [thioredoxin]-disulfide + H2O = L-methionyl-(R)-S-oxide-[protein] + [thioredoxin]-dithiol</text>
        <dbReference type="Rhea" id="RHEA:24164"/>
        <dbReference type="Rhea" id="RHEA-COMP:10698"/>
        <dbReference type="Rhea" id="RHEA-COMP:10700"/>
        <dbReference type="Rhea" id="RHEA-COMP:12313"/>
        <dbReference type="Rhea" id="RHEA-COMP:12314"/>
        <dbReference type="ChEBI" id="CHEBI:15377"/>
        <dbReference type="ChEBI" id="CHEBI:16044"/>
        <dbReference type="ChEBI" id="CHEBI:29950"/>
        <dbReference type="ChEBI" id="CHEBI:45764"/>
        <dbReference type="ChEBI" id="CHEBI:50058"/>
        <dbReference type="EC" id="1.8.4.12"/>
    </reaction>
</comment>
<organism evidence="9 10">
    <name type="scientific">Lichenicoccus roseus</name>
    <dbReference type="NCBI Taxonomy" id="2683649"/>
    <lineage>
        <taxon>Bacteria</taxon>
        <taxon>Pseudomonadati</taxon>
        <taxon>Pseudomonadota</taxon>
        <taxon>Alphaproteobacteria</taxon>
        <taxon>Acetobacterales</taxon>
        <taxon>Acetobacteraceae</taxon>
        <taxon>Lichenicoccus</taxon>
    </lineage>
</organism>
<evidence type="ECO:0000313" key="10">
    <source>
        <dbReference type="Proteomes" id="UP000305654"/>
    </source>
</evidence>
<gene>
    <name evidence="9" type="primary">msrB</name>
    <name evidence="9" type="ORF">FE263_15355</name>
</gene>
<dbReference type="GO" id="GO:0006979">
    <property type="term" value="P:response to oxidative stress"/>
    <property type="evidence" value="ECO:0007669"/>
    <property type="project" value="InterPro"/>
</dbReference>
<evidence type="ECO:0000313" key="9">
    <source>
        <dbReference type="EMBL" id="TLU71931.1"/>
    </source>
</evidence>
<evidence type="ECO:0000259" key="8">
    <source>
        <dbReference type="PROSITE" id="PS51790"/>
    </source>
</evidence>
<dbReference type="PROSITE" id="PS51318">
    <property type="entry name" value="TAT"/>
    <property type="match status" value="1"/>
</dbReference>
<comment type="cofactor">
    <cofactor evidence="1">
        <name>Zn(2+)</name>
        <dbReference type="ChEBI" id="CHEBI:29105"/>
    </cofactor>
</comment>
<accession>A0A5R9J8N2</accession>
<feature type="domain" description="MsrB" evidence="8">
    <location>
        <begin position="45"/>
        <end position="166"/>
    </location>
</feature>
<dbReference type="GO" id="GO:0046872">
    <property type="term" value="F:metal ion binding"/>
    <property type="evidence" value="ECO:0007669"/>
    <property type="project" value="UniProtKB-KW"/>
</dbReference>